<feature type="signal peptide" evidence="2">
    <location>
        <begin position="1"/>
        <end position="27"/>
    </location>
</feature>
<dbReference type="Pfam" id="PF18911">
    <property type="entry name" value="PKD_4"/>
    <property type="match status" value="1"/>
</dbReference>
<keyword evidence="5" id="KW-1185">Reference proteome</keyword>
<dbReference type="InterPro" id="IPR035986">
    <property type="entry name" value="PKD_dom_sf"/>
</dbReference>
<dbReference type="EMBL" id="LRQV01000167">
    <property type="protein sequence ID" value="KXK58675.1"/>
    <property type="molecule type" value="Genomic_DNA"/>
</dbReference>
<dbReference type="Gene3D" id="2.120.10.30">
    <property type="entry name" value="TolB, C-terminal domain"/>
    <property type="match status" value="1"/>
</dbReference>
<feature type="compositionally biased region" description="Acidic residues" evidence="1">
    <location>
        <begin position="134"/>
        <end position="148"/>
    </location>
</feature>
<keyword evidence="4" id="KW-0378">Hydrolase</keyword>
<dbReference type="SUPFAM" id="SSF49299">
    <property type="entry name" value="PKD domain"/>
    <property type="match status" value="1"/>
</dbReference>
<dbReference type="SUPFAM" id="SSF50952">
    <property type="entry name" value="Soluble quinoprotein glucose dehydrogenase"/>
    <property type="match status" value="1"/>
</dbReference>
<dbReference type="PANTHER" id="PTHR19328:SF75">
    <property type="entry name" value="ALDOSE SUGAR DEHYDROGENASE YLII"/>
    <property type="match status" value="1"/>
</dbReference>
<dbReference type="InterPro" id="IPR022409">
    <property type="entry name" value="PKD/Chitinase_dom"/>
</dbReference>
<sequence length="717" mass="77624">MTNRIAALSVPVLVAAGLAVPVAPAGAAATAATAGAAAPAGAAASSEDRFQKVTLNDFPGEPISLAVLPDLRVLHTSRTGQVRIHDPRTGLNTIAADIPVYLHDEEGLQGVAIDPDFARNRWVYLYYSPPGDTPSDDPDTPDVNEGDAPEFGTEADWKRYRGVLRLSRFTLTGSTLDLRSEQRILDVPTDRGTCCHVGGQIDFDRAGNLYLSTGDDTNPLASDGYTPIDERPGRNPAYDAQRTSGNTNDLRGKLLRIRVGPDGRYTVPKGNLFAPGTPKTRPEIYAMGLRNPFRFAVDRRTGAVYLGDYSPDAARPSPQRGPVGHGRWMVIDKPANYGWPYCATPDLPYVDHDFATGRSGAPFDCRRPVNDSPRNTGLRHLPPVTAPQVAYTSALSAQFPQLGEGGVGPMGGPAYEYDRRSTSRVRWPASYDGVPLFYEWTRDYLREFRLDRRGEVRDIRPVAPSVVTDNPMDLEFGPDGALYVLEYGDGYFAENPDAQLSRIDFVRGNHTPVPKISADVLGGHAPLRVAFSSAGTVDPDGDRLRYEWDFDSDGRVDSTEQHPTFTYRRNGVYQPTLKVTDRTGRSAAANLPLVVGPRAPSVQFVTPDAEQPFEFGQTVAFEVAVVDDMPVDCSRVKVTYILGHDGHGHPLSSTTGCTGAIRTFLDDGHAGLDNMAAVFVAEYTDEPSGGLPAQTGSALVALYPPPSTPAAVWRAGR</sequence>
<dbReference type="Gene3D" id="2.60.40.10">
    <property type="entry name" value="Immunoglobulins"/>
    <property type="match status" value="1"/>
</dbReference>
<dbReference type="CDD" id="cd00146">
    <property type="entry name" value="PKD"/>
    <property type="match status" value="1"/>
</dbReference>
<dbReference type="PANTHER" id="PTHR19328">
    <property type="entry name" value="HEDGEHOG-INTERACTING PROTEIN"/>
    <property type="match status" value="1"/>
</dbReference>
<evidence type="ECO:0000313" key="5">
    <source>
        <dbReference type="Proteomes" id="UP000070620"/>
    </source>
</evidence>
<feature type="region of interest" description="Disordered" evidence="1">
    <location>
        <begin position="129"/>
        <end position="151"/>
    </location>
</feature>
<dbReference type="OrthoDB" id="159306at2"/>
<organism evidence="4 5">
    <name type="scientific">Micromonospora rosaria</name>
    <dbReference type="NCBI Taxonomy" id="47874"/>
    <lineage>
        <taxon>Bacteria</taxon>
        <taxon>Bacillati</taxon>
        <taxon>Actinomycetota</taxon>
        <taxon>Actinomycetes</taxon>
        <taxon>Micromonosporales</taxon>
        <taxon>Micromonosporaceae</taxon>
        <taxon>Micromonospora</taxon>
    </lineage>
</organism>
<evidence type="ECO:0000259" key="3">
    <source>
        <dbReference type="PROSITE" id="PS50093"/>
    </source>
</evidence>
<feature type="domain" description="PKD" evidence="3">
    <location>
        <begin position="512"/>
        <end position="595"/>
    </location>
</feature>
<evidence type="ECO:0000256" key="1">
    <source>
        <dbReference type="SAM" id="MobiDB-lite"/>
    </source>
</evidence>
<dbReference type="InterPro" id="IPR013783">
    <property type="entry name" value="Ig-like_fold"/>
</dbReference>
<dbReference type="GO" id="GO:0016787">
    <property type="term" value="F:hydrolase activity"/>
    <property type="evidence" value="ECO:0007669"/>
    <property type="project" value="UniProtKB-KW"/>
</dbReference>
<dbReference type="Pfam" id="PF07995">
    <property type="entry name" value="GSDH"/>
    <property type="match status" value="1"/>
</dbReference>
<gene>
    <name evidence="4" type="ORF">AWW66_28395</name>
</gene>
<accession>A0A136PJS5</accession>
<reference evidence="4 5" key="1">
    <citation type="submission" date="2016-01" db="EMBL/GenBank/DDBJ databases">
        <title>Whole genome sequence and analysis of Micromonospora rosaria DSM 803, which can produce antibacterial substance rosamicin.</title>
        <authorList>
            <person name="Yang H."/>
            <person name="He X."/>
            <person name="Zhu D."/>
        </authorList>
    </citation>
    <scope>NUCLEOTIDE SEQUENCE [LARGE SCALE GENOMIC DNA]</scope>
    <source>
        <strain evidence="4 5">DSM 803</strain>
    </source>
</reference>
<dbReference type="PROSITE" id="PS50093">
    <property type="entry name" value="PKD"/>
    <property type="match status" value="1"/>
</dbReference>
<evidence type="ECO:0000313" key="4">
    <source>
        <dbReference type="EMBL" id="KXK58675.1"/>
    </source>
</evidence>
<feature type="chain" id="PRO_5007478117" evidence="2">
    <location>
        <begin position="28"/>
        <end position="717"/>
    </location>
</feature>
<keyword evidence="2" id="KW-0732">Signal</keyword>
<dbReference type="Proteomes" id="UP000070620">
    <property type="component" value="Unassembled WGS sequence"/>
</dbReference>
<dbReference type="RefSeq" id="WP_067372665.1">
    <property type="nucleotide sequence ID" value="NZ_JBIUBN010000002.1"/>
</dbReference>
<feature type="region of interest" description="Disordered" evidence="1">
    <location>
        <begin position="214"/>
        <end position="246"/>
    </location>
</feature>
<dbReference type="SMART" id="SM00089">
    <property type="entry name" value="PKD"/>
    <property type="match status" value="1"/>
</dbReference>
<dbReference type="InterPro" id="IPR000601">
    <property type="entry name" value="PKD_dom"/>
</dbReference>
<dbReference type="InterPro" id="IPR011041">
    <property type="entry name" value="Quinoprot_gluc/sorb_DH_b-prop"/>
</dbReference>
<dbReference type="GO" id="GO:0005975">
    <property type="term" value="P:carbohydrate metabolic process"/>
    <property type="evidence" value="ECO:0007669"/>
    <property type="project" value="UniProtKB-ARBA"/>
</dbReference>
<dbReference type="AlphaFoldDB" id="A0A136PJS5"/>
<dbReference type="InterPro" id="IPR011042">
    <property type="entry name" value="6-blade_b-propeller_TolB-like"/>
</dbReference>
<protein>
    <submittedName>
        <fullName evidence="4">Glycosyl hydrolase</fullName>
    </submittedName>
</protein>
<comment type="caution">
    <text evidence="4">The sequence shown here is derived from an EMBL/GenBank/DDBJ whole genome shotgun (WGS) entry which is preliminary data.</text>
</comment>
<name>A0A136PJS5_9ACTN</name>
<proteinExistence type="predicted"/>
<evidence type="ECO:0000256" key="2">
    <source>
        <dbReference type="SAM" id="SignalP"/>
    </source>
</evidence>
<dbReference type="InterPro" id="IPR012938">
    <property type="entry name" value="Glc/Sorbosone_DH"/>
</dbReference>